<dbReference type="AlphaFoldDB" id="A0A414J9T7"/>
<name>A0A414J9T7_9FIRM</name>
<dbReference type="RefSeq" id="WP_015540669.1">
    <property type="nucleotide sequence ID" value="NZ_CABJFK010000002.1"/>
</dbReference>
<reference evidence="1 2" key="1">
    <citation type="submission" date="2018-08" db="EMBL/GenBank/DDBJ databases">
        <title>A genome reference for cultivated species of the human gut microbiota.</title>
        <authorList>
            <person name="Zou Y."/>
            <person name="Xue W."/>
            <person name="Luo G."/>
        </authorList>
    </citation>
    <scope>NUCLEOTIDE SEQUENCE [LARGE SCALE GENOMIC DNA]</scope>
    <source>
        <strain evidence="1 2">AM28-23</strain>
    </source>
</reference>
<organism evidence="1 2">
    <name type="scientific">Blautia obeum</name>
    <dbReference type="NCBI Taxonomy" id="40520"/>
    <lineage>
        <taxon>Bacteria</taxon>
        <taxon>Bacillati</taxon>
        <taxon>Bacillota</taxon>
        <taxon>Clostridia</taxon>
        <taxon>Lachnospirales</taxon>
        <taxon>Lachnospiraceae</taxon>
        <taxon>Blautia</taxon>
    </lineage>
</organism>
<evidence type="ECO:0000313" key="1">
    <source>
        <dbReference type="EMBL" id="RHE41284.1"/>
    </source>
</evidence>
<dbReference type="Pfam" id="PF01841">
    <property type="entry name" value="Transglut_core"/>
    <property type="match status" value="1"/>
</dbReference>
<dbReference type="EMBL" id="QSKF01000002">
    <property type="protein sequence ID" value="RHE41284.1"/>
    <property type="molecule type" value="Genomic_DNA"/>
</dbReference>
<protein>
    <submittedName>
        <fullName evidence="1">Transglutaminase domain-containing protein</fullName>
    </submittedName>
</protein>
<comment type="caution">
    <text evidence="1">The sequence shown here is derived from an EMBL/GenBank/DDBJ whole genome shotgun (WGS) entry which is preliminary data.</text>
</comment>
<dbReference type="InterPro" id="IPR038765">
    <property type="entry name" value="Papain-like_cys_pep_sf"/>
</dbReference>
<gene>
    <name evidence="1" type="ORF">DW740_02935</name>
</gene>
<dbReference type="InterPro" id="IPR002931">
    <property type="entry name" value="Transglutaminase-like"/>
</dbReference>
<dbReference type="Proteomes" id="UP000283745">
    <property type="component" value="Unassembled WGS sequence"/>
</dbReference>
<accession>A0A414J9T7</accession>
<sequence>MKRCKKIFIMLMCALLIAVPVTTESASAAVATNRTAKAKISGWVTVQNGEKKYYKKGQYLKGCKKIEKNYYYFGPKGVMKTQDITSHGVTYFIERNGHVLGCRKGSRYMAPDGRKLNKKQTAELRAYQNARKVVARITTSDMTDAEKLQRCFTWMQTNGFATQGRLSSGGKFWYAFNANQLFMRRRGNCIPYACAMAYMAKVIGYKDVYICSRGTKQQSFHTWTEINGVVYDSYFAKRRDADKYYGIKYDNFEYGVVFRQKLPEKYSWLSK</sequence>
<dbReference type="Gene3D" id="2.10.270.10">
    <property type="entry name" value="Cholin Binding"/>
    <property type="match status" value="1"/>
</dbReference>
<dbReference type="SUPFAM" id="SSF69360">
    <property type="entry name" value="Cell wall binding repeat"/>
    <property type="match status" value="1"/>
</dbReference>
<dbReference type="SUPFAM" id="SSF54001">
    <property type="entry name" value="Cysteine proteinases"/>
    <property type="match status" value="1"/>
</dbReference>
<proteinExistence type="predicted"/>
<evidence type="ECO:0000313" key="2">
    <source>
        <dbReference type="Proteomes" id="UP000283745"/>
    </source>
</evidence>